<accession>A0A3G4ZXA8</accession>
<proteinExistence type="predicted"/>
<name>A0A3G4ZXA8_9VIRU</name>
<evidence type="ECO:0000313" key="1">
    <source>
        <dbReference type="EMBL" id="AYV79536.1"/>
    </source>
</evidence>
<reference evidence="1" key="1">
    <citation type="submission" date="2018-10" db="EMBL/GenBank/DDBJ databases">
        <title>Hidden diversity of soil giant viruses.</title>
        <authorList>
            <person name="Schulz F."/>
            <person name="Alteio L."/>
            <person name="Goudeau D."/>
            <person name="Ryan E.M."/>
            <person name="Malmstrom R.R."/>
            <person name="Blanchard J."/>
            <person name="Woyke T."/>
        </authorList>
    </citation>
    <scope>NUCLEOTIDE SEQUENCE</scope>
    <source>
        <strain evidence="1">FNV1</strain>
    </source>
</reference>
<organism evidence="1">
    <name type="scientific">Faunusvirus sp</name>
    <dbReference type="NCBI Taxonomy" id="2487766"/>
    <lineage>
        <taxon>Viruses</taxon>
        <taxon>Varidnaviria</taxon>
        <taxon>Bamfordvirae</taxon>
        <taxon>Nucleocytoviricota</taxon>
        <taxon>Megaviricetes</taxon>
        <taxon>Imitervirales</taxon>
        <taxon>Mimiviridae</taxon>
    </lineage>
</organism>
<sequence length="31" mass="3695">MIVKMCNLIMLRYNGLCIINIYQFFSYGDFA</sequence>
<gene>
    <name evidence="1" type="ORF">Faunusvirus20_19</name>
</gene>
<protein>
    <submittedName>
        <fullName evidence="1">Uncharacterized protein</fullName>
    </submittedName>
</protein>
<dbReference type="EMBL" id="MK072151">
    <property type="protein sequence ID" value="AYV79536.1"/>
    <property type="molecule type" value="Genomic_DNA"/>
</dbReference>
<feature type="non-terminal residue" evidence="1">
    <location>
        <position position="31"/>
    </location>
</feature>